<feature type="region of interest" description="Disordered" evidence="1">
    <location>
        <begin position="1"/>
        <end position="98"/>
    </location>
</feature>
<name>A0ABN9Z5B7_PIPNA</name>
<protein>
    <submittedName>
        <fullName evidence="2">Uncharacterized protein</fullName>
    </submittedName>
</protein>
<dbReference type="Proteomes" id="UP001314169">
    <property type="component" value="Chromosome 10"/>
</dbReference>
<gene>
    <name evidence="2" type="ORF">MPIPNATIZW_LOCUS1842</name>
</gene>
<keyword evidence="3" id="KW-1185">Reference proteome</keyword>
<evidence type="ECO:0000313" key="2">
    <source>
        <dbReference type="EMBL" id="CAK6433536.1"/>
    </source>
</evidence>
<dbReference type="EMBL" id="OY882867">
    <property type="protein sequence ID" value="CAK6433536.1"/>
    <property type="molecule type" value="Genomic_DNA"/>
</dbReference>
<organism evidence="2 3">
    <name type="scientific">Pipistrellus nathusii</name>
    <name type="common">Nathusius' pipistrelle</name>
    <dbReference type="NCBI Taxonomy" id="59473"/>
    <lineage>
        <taxon>Eukaryota</taxon>
        <taxon>Metazoa</taxon>
        <taxon>Chordata</taxon>
        <taxon>Craniata</taxon>
        <taxon>Vertebrata</taxon>
        <taxon>Euteleostomi</taxon>
        <taxon>Mammalia</taxon>
        <taxon>Eutheria</taxon>
        <taxon>Laurasiatheria</taxon>
        <taxon>Chiroptera</taxon>
        <taxon>Yangochiroptera</taxon>
        <taxon>Vespertilionidae</taxon>
        <taxon>Pipistrellus</taxon>
    </lineage>
</organism>
<accession>A0ABN9Z5B7</accession>
<reference evidence="2" key="1">
    <citation type="submission" date="2023-12" db="EMBL/GenBank/DDBJ databases">
        <authorList>
            <person name="Brown T."/>
        </authorList>
    </citation>
    <scope>NUCLEOTIDE SEQUENCE</scope>
</reference>
<evidence type="ECO:0000313" key="3">
    <source>
        <dbReference type="Proteomes" id="UP001314169"/>
    </source>
</evidence>
<feature type="compositionally biased region" description="Basic and acidic residues" evidence="1">
    <location>
        <begin position="20"/>
        <end position="37"/>
    </location>
</feature>
<proteinExistence type="predicted"/>
<sequence>MASPVLEKQRGPRGSMWADRTPEDPLGARRRRGEGDGGRGSPAPITWPRHLAGPGPRQPGAGLGSPQLRGARPPTPRTAATNSPAFATAPPQPVSQTG</sequence>
<evidence type="ECO:0000256" key="1">
    <source>
        <dbReference type="SAM" id="MobiDB-lite"/>
    </source>
</evidence>